<keyword evidence="5" id="KW-0677">Repeat</keyword>
<evidence type="ECO:0000256" key="3">
    <source>
        <dbReference type="ARBA" id="ARBA00005348"/>
    </source>
</evidence>
<evidence type="ECO:0000256" key="8">
    <source>
        <dbReference type="PROSITE-ProRule" id="PRU00339"/>
    </source>
</evidence>
<keyword evidence="6 8" id="KW-0802">TPR repeat</keyword>
<evidence type="ECO:0000256" key="2">
    <source>
        <dbReference type="ARBA" id="ARBA00004496"/>
    </source>
</evidence>
<dbReference type="SUPFAM" id="SSF48452">
    <property type="entry name" value="TPR-like"/>
    <property type="match status" value="1"/>
</dbReference>
<feature type="repeat" description="TPR" evidence="8">
    <location>
        <begin position="614"/>
        <end position="647"/>
    </location>
</feature>
<dbReference type="GO" id="GO:0005778">
    <property type="term" value="C:peroxisomal membrane"/>
    <property type="evidence" value="ECO:0007669"/>
    <property type="project" value="TreeGrafter"/>
</dbReference>
<accession>A0AAD5XIP2</accession>
<proteinExistence type="inferred from homology"/>
<dbReference type="Gene3D" id="1.25.40.10">
    <property type="entry name" value="Tetratricopeptide repeat domain"/>
    <property type="match status" value="1"/>
</dbReference>
<dbReference type="PANTHER" id="PTHR10130">
    <property type="entry name" value="PEROXISOMAL TARGETING SIGNAL 1 RECEPTOR PEX5"/>
    <property type="match status" value="1"/>
</dbReference>
<dbReference type="SMART" id="SM00028">
    <property type="entry name" value="TPR"/>
    <property type="match status" value="5"/>
</dbReference>
<dbReference type="PANTHER" id="PTHR10130:SF0">
    <property type="entry name" value="GH08708P"/>
    <property type="match status" value="1"/>
</dbReference>
<organism evidence="9 10">
    <name type="scientific">Physocladia obscura</name>
    <dbReference type="NCBI Taxonomy" id="109957"/>
    <lineage>
        <taxon>Eukaryota</taxon>
        <taxon>Fungi</taxon>
        <taxon>Fungi incertae sedis</taxon>
        <taxon>Chytridiomycota</taxon>
        <taxon>Chytridiomycota incertae sedis</taxon>
        <taxon>Chytridiomycetes</taxon>
        <taxon>Chytridiales</taxon>
        <taxon>Chytriomycetaceae</taxon>
        <taxon>Physocladia</taxon>
    </lineage>
</organism>
<sequence>MDSSASCSTSNSNALKNLVQHSVSSSVSPFTAQLGERSNLGSSGERLVGRNTQLNISNDAAAFFAQNRAQQSKIPMAQTPFEFSQMRKELIVSPPLTLHQSNNMQQRSVNIENMNISDEFSQFGMLDEFPIQPLQSIPQFRGIANNSAAISSLVPANPLDDAFFERAFDKASSSITATTPTYIQDQQDLTAEFTATTSPEQQQQPAVDIQGQNAASLLAQSAAHLVATVETSAGATNSKFANSKFMEFMKQIRDGEVGIENNKVVEMARDGQGAPIATAAKQPTVLSTSDDWVKNVGAGLNGSSGWYYDDGAGYAGLELTAEQQKPYEWRSEFVHYGEPAGVEADSPQQTRQENQDTEDYPMIEESFKEFFDVTGTGPSAMSAAPSNPAIEKARLKEWHDLEQSWNTNIDQNAVAEMLRRQQEQQDISHNYDFIMANPYVRNVPLSQLKDISRHANLTDSILSLEAAAQIDPLDATSWKNLGLRQQENENENAAISALRNATKLDPSLLDSWIALSVSYTNENMFSEAYKALESWIANNPKYSHLLSSSASASVTNHHEYLANLYIAAARTNSDSTKLDAGVQMALGVLFNISGEHSKAVDCFAACLKIHPQDYMLWNKLGATLANSKDPRKALEAYGRALELNPGFLRARYNVAIAFVQLGNYSDAARQLVAVLEAQEENVKSVVEGGVEVNGDYEKMVLQMHSLSSASAWNTLWMIMDRYCKFHISCL</sequence>
<keyword evidence="4" id="KW-0963">Cytoplasm</keyword>
<evidence type="ECO:0000256" key="5">
    <source>
        <dbReference type="ARBA" id="ARBA00022737"/>
    </source>
</evidence>
<evidence type="ECO:0000256" key="6">
    <source>
        <dbReference type="ARBA" id="ARBA00022803"/>
    </source>
</evidence>
<keyword evidence="10" id="KW-1185">Reference proteome</keyword>
<dbReference type="Pfam" id="PF14559">
    <property type="entry name" value="TPR_19"/>
    <property type="match status" value="1"/>
</dbReference>
<dbReference type="GO" id="GO:0005829">
    <property type="term" value="C:cytosol"/>
    <property type="evidence" value="ECO:0007669"/>
    <property type="project" value="TreeGrafter"/>
</dbReference>
<evidence type="ECO:0000313" key="10">
    <source>
        <dbReference type="Proteomes" id="UP001211907"/>
    </source>
</evidence>
<dbReference type="InterPro" id="IPR011990">
    <property type="entry name" value="TPR-like_helical_dom_sf"/>
</dbReference>
<dbReference type="AlphaFoldDB" id="A0AAD5XIP2"/>
<reference evidence="9" key="1">
    <citation type="submission" date="2020-05" db="EMBL/GenBank/DDBJ databases">
        <title>Phylogenomic resolution of chytrid fungi.</title>
        <authorList>
            <person name="Stajich J.E."/>
            <person name="Amses K."/>
            <person name="Simmons R."/>
            <person name="Seto K."/>
            <person name="Myers J."/>
            <person name="Bonds A."/>
            <person name="Quandt C.A."/>
            <person name="Barry K."/>
            <person name="Liu P."/>
            <person name="Grigoriev I."/>
            <person name="Longcore J.E."/>
            <person name="James T.Y."/>
        </authorList>
    </citation>
    <scope>NUCLEOTIDE SEQUENCE</scope>
    <source>
        <strain evidence="9">JEL0513</strain>
    </source>
</reference>
<evidence type="ECO:0000313" key="9">
    <source>
        <dbReference type="EMBL" id="KAJ3130783.1"/>
    </source>
</evidence>
<dbReference type="PROSITE" id="PS50005">
    <property type="entry name" value="TPR"/>
    <property type="match status" value="3"/>
</dbReference>
<dbReference type="GO" id="GO:0016560">
    <property type="term" value="P:protein import into peroxisome matrix, docking"/>
    <property type="evidence" value="ECO:0007669"/>
    <property type="project" value="TreeGrafter"/>
</dbReference>
<dbReference type="InterPro" id="IPR024111">
    <property type="entry name" value="PEX5/PEX5L"/>
</dbReference>
<comment type="similarity">
    <text evidence="3">Belongs to the peroxisomal targeting signal receptor family.</text>
</comment>
<comment type="caution">
    <text evidence="9">The sequence shown here is derived from an EMBL/GenBank/DDBJ whole genome shotgun (WGS) entry which is preliminary data.</text>
</comment>
<gene>
    <name evidence="9" type="ORF">HK100_007501</name>
</gene>
<evidence type="ECO:0008006" key="11">
    <source>
        <dbReference type="Google" id="ProtNLM"/>
    </source>
</evidence>
<comment type="subcellular location">
    <subcellularLocation>
        <location evidence="2">Cytoplasm</location>
    </subcellularLocation>
    <subcellularLocation>
        <location evidence="1">Peroxisome</location>
    </subcellularLocation>
</comment>
<evidence type="ECO:0000256" key="4">
    <source>
        <dbReference type="ARBA" id="ARBA00022490"/>
    </source>
</evidence>
<dbReference type="InterPro" id="IPR019734">
    <property type="entry name" value="TPR_rpt"/>
</dbReference>
<keyword evidence="7" id="KW-0576">Peroxisome</keyword>
<name>A0AAD5XIP2_9FUNG</name>
<feature type="repeat" description="TPR" evidence="8">
    <location>
        <begin position="475"/>
        <end position="508"/>
    </location>
</feature>
<feature type="repeat" description="TPR" evidence="8">
    <location>
        <begin position="580"/>
        <end position="613"/>
    </location>
</feature>
<dbReference type="GO" id="GO:0005052">
    <property type="term" value="F:peroxisome matrix targeting signal-1 binding"/>
    <property type="evidence" value="ECO:0007669"/>
    <property type="project" value="TreeGrafter"/>
</dbReference>
<dbReference type="EMBL" id="JADGJH010000354">
    <property type="protein sequence ID" value="KAJ3130783.1"/>
    <property type="molecule type" value="Genomic_DNA"/>
</dbReference>
<evidence type="ECO:0000256" key="1">
    <source>
        <dbReference type="ARBA" id="ARBA00004275"/>
    </source>
</evidence>
<evidence type="ECO:0000256" key="7">
    <source>
        <dbReference type="ARBA" id="ARBA00023140"/>
    </source>
</evidence>
<protein>
    <recommendedName>
        <fullName evidence="11">Peroxin-5</fullName>
    </recommendedName>
</protein>
<dbReference type="Proteomes" id="UP001211907">
    <property type="component" value="Unassembled WGS sequence"/>
</dbReference>
<dbReference type="Gene3D" id="6.10.280.230">
    <property type="match status" value="1"/>
</dbReference>